<dbReference type="AlphaFoldDB" id="A0A0L6VJ47"/>
<dbReference type="Proteomes" id="UP000037035">
    <property type="component" value="Unassembled WGS sequence"/>
</dbReference>
<organism evidence="1 2">
    <name type="scientific">Puccinia sorghi</name>
    <dbReference type="NCBI Taxonomy" id="27349"/>
    <lineage>
        <taxon>Eukaryota</taxon>
        <taxon>Fungi</taxon>
        <taxon>Dikarya</taxon>
        <taxon>Basidiomycota</taxon>
        <taxon>Pucciniomycotina</taxon>
        <taxon>Pucciniomycetes</taxon>
        <taxon>Pucciniales</taxon>
        <taxon>Pucciniaceae</taxon>
        <taxon>Puccinia</taxon>
    </lineage>
</organism>
<gene>
    <name evidence="1" type="ORF">VP01_1603g3</name>
</gene>
<protein>
    <submittedName>
        <fullName evidence="1">Uncharacterized protein</fullName>
    </submittedName>
</protein>
<dbReference type="EMBL" id="LAVV01006397">
    <property type="protein sequence ID" value="KNZ60150.1"/>
    <property type="molecule type" value="Genomic_DNA"/>
</dbReference>
<name>A0A0L6VJ47_9BASI</name>
<dbReference type="VEuPathDB" id="FungiDB:VP01_1603g3"/>
<sequence>MSTIPNIMYLSRERVDATVVPFQGITGTAMSQLKVNKLYNHFEVILFVIARRSLCHLYHHFEVILFVTAQHWLSFHGVVTLTHHQTSYHHTRHFTLIRLSLQRRTTRRSDSLRPQFGFNPLVSLPHHPDFCAEPCDLSHQEILKLQPSRSLLADRPQNNMIQVECLSRVGETPFLKFPQIENFVSDSTLWWLRDLTSNLYNHKSIENQSSLILGLHIDYHCIIAHGLTLNYYCTDNLCLVLSSQTDAFHYLFPLSNCHWQEVEFQNEVKAVDKIRVTEPLSHFDSRDRTWAQAATIDASDSPAKVLHSRTGDSPSLFRNENGELHFENNDDELGHDYYTMNEFSGLRAIDAGADQNVGRTKLHFYREETNNNFVPSTCETLKRICLLWELNPRLLSCVGKTSVPPTQLTDQNRLAETVCCTSDCITYLSLIKTDLQRFLYSQAMLTLKPKQWPNLAEPLQMSMMSNLQGGYFSTIIKPTGFHAESCAASAITTSTVHILPCLLTTSTARALEQKKKNFPTNSLPIFKHLSPTWCGAYIGKALRQAKVNKGKYLQGFC</sequence>
<keyword evidence="2" id="KW-1185">Reference proteome</keyword>
<evidence type="ECO:0000313" key="1">
    <source>
        <dbReference type="EMBL" id="KNZ60150.1"/>
    </source>
</evidence>
<reference evidence="1 2" key="1">
    <citation type="submission" date="2015-08" db="EMBL/GenBank/DDBJ databases">
        <title>Next Generation Sequencing and Analysis of the Genome of Puccinia sorghi L Schw, the Causal Agent of Maize Common Rust.</title>
        <authorList>
            <person name="Rochi L."/>
            <person name="Burguener G."/>
            <person name="Darino M."/>
            <person name="Turjanski A."/>
            <person name="Kreff E."/>
            <person name="Dieguez M.J."/>
            <person name="Sacco F."/>
        </authorList>
    </citation>
    <scope>NUCLEOTIDE SEQUENCE [LARGE SCALE GENOMIC DNA]</scope>
    <source>
        <strain evidence="1 2">RO10H11247</strain>
    </source>
</reference>
<proteinExistence type="predicted"/>
<comment type="caution">
    <text evidence="1">The sequence shown here is derived from an EMBL/GenBank/DDBJ whole genome shotgun (WGS) entry which is preliminary data.</text>
</comment>
<accession>A0A0L6VJ47</accession>
<evidence type="ECO:0000313" key="2">
    <source>
        <dbReference type="Proteomes" id="UP000037035"/>
    </source>
</evidence>